<name>A0A4V3FKF6_9ACTN</name>
<dbReference type="GO" id="GO:0016020">
    <property type="term" value="C:membrane"/>
    <property type="evidence" value="ECO:0007669"/>
    <property type="project" value="InterPro"/>
</dbReference>
<keyword evidence="2" id="KW-1133">Transmembrane helix</keyword>
<dbReference type="SUPFAM" id="SSF103481">
    <property type="entry name" value="Multidrug resistance efflux transporter EmrE"/>
    <property type="match status" value="2"/>
</dbReference>
<keyword evidence="5" id="KW-1185">Reference proteome</keyword>
<reference evidence="4 5" key="1">
    <citation type="submission" date="2019-03" db="EMBL/GenBank/DDBJ databases">
        <title>Genomic Encyclopedia of Type Strains, Phase III (KMG-III): the genomes of soil and plant-associated and newly described type strains.</title>
        <authorList>
            <person name="Whitman W."/>
        </authorList>
    </citation>
    <scope>NUCLEOTIDE SEQUENCE [LARGE SCALE GENOMIC DNA]</scope>
    <source>
        <strain evidence="4 5">VKM Ac-2575</strain>
    </source>
</reference>
<feature type="transmembrane region" description="Helical" evidence="2">
    <location>
        <begin position="249"/>
        <end position="271"/>
    </location>
</feature>
<feature type="transmembrane region" description="Helical" evidence="2">
    <location>
        <begin position="278"/>
        <end position="297"/>
    </location>
</feature>
<dbReference type="PANTHER" id="PTHR12715:SF4">
    <property type="entry name" value="EAMA DOMAIN-CONTAINING PROTEIN"/>
    <property type="match status" value="1"/>
</dbReference>
<evidence type="ECO:0000259" key="3">
    <source>
        <dbReference type="Pfam" id="PF00892"/>
    </source>
</evidence>
<dbReference type="InterPro" id="IPR000620">
    <property type="entry name" value="EamA_dom"/>
</dbReference>
<feature type="transmembrane region" description="Helical" evidence="2">
    <location>
        <begin position="133"/>
        <end position="153"/>
    </location>
</feature>
<feature type="transmembrane region" description="Helical" evidence="2">
    <location>
        <begin position="49"/>
        <end position="72"/>
    </location>
</feature>
<accession>A0A4V3FKF6</accession>
<gene>
    <name evidence="4" type="ORF">EV138_3615</name>
</gene>
<keyword evidence="2" id="KW-0472">Membrane</keyword>
<dbReference type="Gene3D" id="1.10.3730.20">
    <property type="match status" value="2"/>
</dbReference>
<keyword evidence="2" id="KW-0812">Transmembrane</keyword>
<protein>
    <submittedName>
        <fullName evidence="4">Drug/metabolite transporter (DMT)-like permease</fullName>
    </submittedName>
</protein>
<organism evidence="4 5">
    <name type="scientific">Kribbella voronezhensis</name>
    <dbReference type="NCBI Taxonomy" id="2512212"/>
    <lineage>
        <taxon>Bacteria</taxon>
        <taxon>Bacillati</taxon>
        <taxon>Actinomycetota</taxon>
        <taxon>Actinomycetes</taxon>
        <taxon>Propionibacteriales</taxon>
        <taxon>Kribbellaceae</taxon>
        <taxon>Kribbella</taxon>
    </lineage>
</organism>
<feature type="transmembrane region" description="Helical" evidence="2">
    <location>
        <begin position="103"/>
        <end position="121"/>
    </location>
</feature>
<feature type="domain" description="EamA" evidence="3">
    <location>
        <begin position="27"/>
        <end position="175"/>
    </location>
</feature>
<dbReference type="OrthoDB" id="3744378at2"/>
<feature type="transmembrane region" description="Helical" evidence="2">
    <location>
        <begin position="21"/>
        <end position="43"/>
    </location>
</feature>
<dbReference type="Pfam" id="PF00892">
    <property type="entry name" value="EamA"/>
    <property type="match status" value="2"/>
</dbReference>
<dbReference type="Proteomes" id="UP000295151">
    <property type="component" value="Unassembled WGS sequence"/>
</dbReference>
<feature type="transmembrane region" description="Helical" evidence="2">
    <location>
        <begin position="217"/>
        <end position="237"/>
    </location>
</feature>
<evidence type="ECO:0000256" key="2">
    <source>
        <dbReference type="SAM" id="Phobius"/>
    </source>
</evidence>
<dbReference type="InterPro" id="IPR052756">
    <property type="entry name" value="Alkyne_AA_exporter"/>
</dbReference>
<feature type="transmembrane region" description="Helical" evidence="2">
    <location>
        <begin position="303"/>
        <end position="321"/>
    </location>
</feature>
<dbReference type="PANTHER" id="PTHR12715">
    <property type="entry name" value="TRANSPORTER, DRUG/METABOLITE EXPORTER FAMILY"/>
    <property type="match status" value="1"/>
</dbReference>
<evidence type="ECO:0000313" key="5">
    <source>
        <dbReference type="Proteomes" id="UP000295151"/>
    </source>
</evidence>
<comment type="similarity">
    <text evidence="1">Belongs to the EamA transporter family.</text>
</comment>
<dbReference type="InterPro" id="IPR037185">
    <property type="entry name" value="EmrE-like"/>
</dbReference>
<feature type="transmembrane region" description="Helical" evidence="2">
    <location>
        <begin position="160"/>
        <end position="179"/>
    </location>
</feature>
<comment type="caution">
    <text evidence="4">The sequence shown here is derived from an EMBL/GenBank/DDBJ whole genome shotgun (WGS) entry which is preliminary data.</text>
</comment>
<dbReference type="EMBL" id="SOCE01000001">
    <property type="protein sequence ID" value="TDU90033.1"/>
    <property type="molecule type" value="Genomic_DNA"/>
</dbReference>
<evidence type="ECO:0000313" key="4">
    <source>
        <dbReference type="EMBL" id="TDU90033.1"/>
    </source>
</evidence>
<feature type="domain" description="EamA" evidence="3">
    <location>
        <begin position="186"/>
        <end position="319"/>
    </location>
</feature>
<sequence>MSAEVTGAYGRLVIRTEKRQGVLAAGAAAVTVVLWASAFVAIRHVGEEFSAGALSLGRLLVGSLVLGLFVFVRPGSSGDRLAGSASRRSRIRRTPQWPVKSDWKLLLVCGLLWFGVYNVALNAAEQRLDAGTAAMLVNIGPLLIALLAGLLLGEGFPRQLVIGSIAAFGGVVVIGMSSSEGEAETWGVVLCLVAAVAYAIGVVAQKPLLGRLPALEVTWLACTIGAVACLPFAPALIREAGAARPSTIWWVVFLGAFPTALAFTTWAYALARTSAGKMGATTYLVPPLAIFLGWLLLGETPAPLAFAGGALCLLGVAVSRYKPKRAAMPSANKLSPVSKPSSNS</sequence>
<proteinExistence type="inferred from homology"/>
<evidence type="ECO:0000256" key="1">
    <source>
        <dbReference type="ARBA" id="ARBA00007362"/>
    </source>
</evidence>
<dbReference type="AlphaFoldDB" id="A0A4V3FKF6"/>
<feature type="transmembrane region" description="Helical" evidence="2">
    <location>
        <begin position="185"/>
        <end position="205"/>
    </location>
</feature>